<dbReference type="OrthoDB" id="27885at2157"/>
<proteinExistence type="predicted"/>
<gene>
    <name evidence="4" type="ORF">EA472_14180</name>
</gene>
<dbReference type="InterPro" id="IPR036388">
    <property type="entry name" value="WH-like_DNA-bd_sf"/>
</dbReference>
<dbReference type="Proteomes" id="UP000281431">
    <property type="component" value="Unassembled WGS sequence"/>
</dbReference>
<dbReference type="InterPro" id="IPR055767">
    <property type="entry name" value="DUF7343"/>
</dbReference>
<feature type="domain" description="DUF7343" evidence="3">
    <location>
        <begin position="141"/>
        <end position="202"/>
    </location>
</feature>
<feature type="transmembrane region" description="Helical" evidence="2">
    <location>
        <begin position="63"/>
        <end position="82"/>
    </location>
</feature>
<comment type="caution">
    <text evidence="4">The sequence shown here is derived from an EMBL/GenBank/DDBJ whole genome shotgun (WGS) entry which is preliminary data.</text>
</comment>
<reference evidence="4 5" key="1">
    <citation type="submission" date="2018-10" db="EMBL/GenBank/DDBJ databases">
        <title>Natrarchaeobius chitinivorans gen. nov., sp. nov., and Natrarchaeobius haloalkaliphilus sp. nov., alkaliphilic, chitin-utilizing haloarchaea from hypersaline alkaline lakes.</title>
        <authorList>
            <person name="Sorokin D.Y."/>
            <person name="Elcheninov A.G."/>
            <person name="Kostrikina N.A."/>
            <person name="Bale N.J."/>
            <person name="Sinninghe Damste J.S."/>
            <person name="Khijniak T.V."/>
            <person name="Kublanov I.V."/>
            <person name="Toshchakov S.V."/>
        </authorList>
    </citation>
    <scope>NUCLEOTIDE SEQUENCE [LARGE SCALE GENOMIC DNA]</scope>
    <source>
        <strain evidence="4 5">AArcht7</strain>
    </source>
</reference>
<keyword evidence="5" id="KW-1185">Reference proteome</keyword>
<dbReference type="SUPFAM" id="SSF46785">
    <property type="entry name" value="Winged helix' DNA-binding domain"/>
    <property type="match status" value="1"/>
</dbReference>
<dbReference type="Gene3D" id="1.10.10.10">
    <property type="entry name" value="Winged helix-like DNA-binding domain superfamily/Winged helix DNA-binding domain"/>
    <property type="match status" value="1"/>
</dbReference>
<evidence type="ECO:0000313" key="4">
    <source>
        <dbReference type="EMBL" id="RQG99371.1"/>
    </source>
</evidence>
<feature type="region of interest" description="Disordered" evidence="1">
    <location>
        <begin position="191"/>
        <end position="224"/>
    </location>
</feature>
<feature type="region of interest" description="Disordered" evidence="1">
    <location>
        <begin position="98"/>
        <end position="123"/>
    </location>
</feature>
<dbReference type="AlphaFoldDB" id="A0A3N6MSR9"/>
<protein>
    <submittedName>
        <fullName evidence="4">Transcriptional regulator</fullName>
    </submittedName>
</protein>
<keyword evidence="2" id="KW-1133">Transmembrane helix</keyword>
<keyword evidence="2" id="KW-0812">Transmembrane</keyword>
<evidence type="ECO:0000256" key="2">
    <source>
        <dbReference type="SAM" id="Phobius"/>
    </source>
</evidence>
<sequence>MNARSQIGTGPADPAEGYRVPIETVSAAAYDAYPDVPVSYPLGADVPIGGWTFWITAIRNASAWEWALLAVLFSLIVALVGIRGRQLLFDRDLAVASPQLGSTHPEPPDAPNSDEGEVDRSRPVGRCAYERVVPVETPPELLSDEGRVVQLLVENDGEIRQHRITDETGWSKSKVSRLTSSMCEDGTIEKTTVGRENVVSLPESRPDERTSPADADDPLPPRSR</sequence>
<evidence type="ECO:0000256" key="1">
    <source>
        <dbReference type="SAM" id="MobiDB-lite"/>
    </source>
</evidence>
<accession>A0A3N6MSR9</accession>
<organism evidence="4 5">
    <name type="scientific">Natrarchaeobius chitinivorans</name>
    <dbReference type="NCBI Taxonomy" id="1679083"/>
    <lineage>
        <taxon>Archaea</taxon>
        <taxon>Methanobacteriati</taxon>
        <taxon>Methanobacteriota</taxon>
        <taxon>Stenosarchaea group</taxon>
        <taxon>Halobacteria</taxon>
        <taxon>Halobacteriales</taxon>
        <taxon>Natrialbaceae</taxon>
        <taxon>Natrarchaeobius</taxon>
    </lineage>
</organism>
<name>A0A3N6MSR9_NATCH</name>
<dbReference type="InterPro" id="IPR036390">
    <property type="entry name" value="WH_DNA-bd_sf"/>
</dbReference>
<keyword evidence="2" id="KW-0472">Membrane</keyword>
<dbReference type="Pfam" id="PF24034">
    <property type="entry name" value="DUF7343"/>
    <property type="match status" value="1"/>
</dbReference>
<dbReference type="EMBL" id="REFZ01000009">
    <property type="protein sequence ID" value="RQG99371.1"/>
    <property type="molecule type" value="Genomic_DNA"/>
</dbReference>
<evidence type="ECO:0000313" key="5">
    <source>
        <dbReference type="Proteomes" id="UP000281431"/>
    </source>
</evidence>
<evidence type="ECO:0000259" key="3">
    <source>
        <dbReference type="Pfam" id="PF24034"/>
    </source>
</evidence>